<name>A0AAV8ZE15_9CUCU</name>
<proteinExistence type="predicted"/>
<gene>
    <name evidence="1" type="ORF">NQ318_001029</name>
</gene>
<sequence length="167" mass="18662">MSATPTCEKVGVTHYPLLTAAILYCGHCPTLLQPLLVRLRIDVNHGIAEPNAKRWLKAADPELRSVVCKEALQWKKGSPSQMELSVQKYGNAEQFDMFAFGSWLGYLAKIVDRKLRRKGRFISAKQLRRVQCGVEAGKKCKNEQLGDAALPRRQSACPIAQAMNTQH</sequence>
<evidence type="ECO:0000313" key="2">
    <source>
        <dbReference type="Proteomes" id="UP001162162"/>
    </source>
</evidence>
<evidence type="ECO:0000313" key="1">
    <source>
        <dbReference type="EMBL" id="KAJ8962636.1"/>
    </source>
</evidence>
<comment type="caution">
    <text evidence="1">The sequence shown here is derived from an EMBL/GenBank/DDBJ whole genome shotgun (WGS) entry which is preliminary data.</text>
</comment>
<accession>A0AAV8ZE15</accession>
<protein>
    <submittedName>
        <fullName evidence="1">Uncharacterized protein</fullName>
    </submittedName>
</protein>
<organism evidence="1 2">
    <name type="scientific">Aromia moschata</name>
    <dbReference type="NCBI Taxonomy" id="1265417"/>
    <lineage>
        <taxon>Eukaryota</taxon>
        <taxon>Metazoa</taxon>
        <taxon>Ecdysozoa</taxon>
        <taxon>Arthropoda</taxon>
        <taxon>Hexapoda</taxon>
        <taxon>Insecta</taxon>
        <taxon>Pterygota</taxon>
        <taxon>Neoptera</taxon>
        <taxon>Endopterygota</taxon>
        <taxon>Coleoptera</taxon>
        <taxon>Polyphaga</taxon>
        <taxon>Cucujiformia</taxon>
        <taxon>Chrysomeloidea</taxon>
        <taxon>Cerambycidae</taxon>
        <taxon>Cerambycinae</taxon>
        <taxon>Callichromatini</taxon>
        <taxon>Aromia</taxon>
    </lineage>
</organism>
<dbReference type="AlphaFoldDB" id="A0AAV8ZE15"/>
<dbReference type="EMBL" id="JAPWTK010000002">
    <property type="protein sequence ID" value="KAJ8962636.1"/>
    <property type="molecule type" value="Genomic_DNA"/>
</dbReference>
<dbReference type="Proteomes" id="UP001162162">
    <property type="component" value="Unassembled WGS sequence"/>
</dbReference>
<reference evidence="1" key="1">
    <citation type="journal article" date="2023" name="Insect Mol. Biol.">
        <title>Genome sequencing provides insights into the evolution of gene families encoding plant cell wall-degrading enzymes in longhorned beetles.</title>
        <authorList>
            <person name="Shin N.R."/>
            <person name="Okamura Y."/>
            <person name="Kirsch R."/>
            <person name="Pauchet Y."/>
        </authorList>
    </citation>
    <scope>NUCLEOTIDE SEQUENCE</scope>
    <source>
        <strain evidence="1">AMC_N1</strain>
    </source>
</reference>
<keyword evidence="2" id="KW-1185">Reference proteome</keyword>